<name>A0A9N8WBZ1_9GLOM</name>
<evidence type="ECO:0000313" key="2">
    <source>
        <dbReference type="EMBL" id="CAG8477750.1"/>
    </source>
</evidence>
<organism evidence="2 3">
    <name type="scientific">Cetraspora pellucida</name>
    <dbReference type="NCBI Taxonomy" id="1433469"/>
    <lineage>
        <taxon>Eukaryota</taxon>
        <taxon>Fungi</taxon>
        <taxon>Fungi incertae sedis</taxon>
        <taxon>Mucoromycota</taxon>
        <taxon>Glomeromycotina</taxon>
        <taxon>Glomeromycetes</taxon>
        <taxon>Diversisporales</taxon>
        <taxon>Gigasporaceae</taxon>
        <taxon>Cetraspora</taxon>
    </lineage>
</organism>
<sequence>MGPQAQISEYKTPQILTTVTVIEDFNVSENTAFGSASKEIKLDADNKMSKNEGSQDMRSTSKIKSGFMFHQLK</sequence>
<keyword evidence="3" id="KW-1185">Reference proteome</keyword>
<proteinExistence type="predicted"/>
<accession>A0A9N8WBZ1</accession>
<dbReference type="EMBL" id="CAJVQA010000494">
    <property type="protein sequence ID" value="CAG8477750.1"/>
    <property type="molecule type" value="Genomic_DNA"/>
</dbReference>
<feature type="region of interest" description="Disordered" evidence="1">
    <location>
        <begin position="44"/>
        <end position="65"/>
    </location>
</feature>
<dbReference type="AlphaFoldDB" id="A0A9N8WBZ1"/>
<protein>
    <submittedName>
        <fullName evidence="2">24861_t:CDS:1</fullName>
    </submittedName>
</protein>
<evidence type="ECO:0000256" key="1">
    <source>
        <dbReference type="SAM" id="MobiDB-lite"/>
    </source>
</evidence>
<reference evidence="2" key="1">
    <citation type="submission" date="2021-06" db="EMBL/GenBank/DDBJ databases">
        <authorList>
            <person name="Kallberg Y."/>
            <person name="Tangrot J."/>
            <person name="Rosling A."/>
        </authorList>
    </citation>
    <scope>NUCLEOTIDE SEQUENCE</scope>
    <source>
        <strain evidence="2">FL966</strain>
    </source>
</reference>
<comment type="caution">
    <text evidence="2">The sequence shown here is derived from an EMBL/GenBank/DDBJ whole genome shotgun (WGS) entry which is preliminary data.</text>
</comment>
<gene>
    <name evidence="2" type="ORF">CPELLU_LOCUS1379</name>
</gene>
<feature type="compositionally biased region" description="Basic and acidic residues" evidence="1">
    <location>
        <begin position="44"/>
        <end position="55"/>
    </location>
</feature>
<dbReference type="Proteomes" id="UP000789759">
    <property type="component" value="Unassembled WGS sequence"/>
</dbReference>
<evidence type="ECO:0000313" key="3">
    <source>
        <dbReference type="Proteomes" id="UP000789759"/>
    </source>
</evidence>